<feature type="domain" description="Solute-binding protein family 3/N-terminal" evidence="3">
    <location>
        <begin position="50"/>
        <end position="287"/>
    </location>
</feature>
<accession>A0A6V8MN44</accession>
<dbReference type="RefSeq" id="WP_183356240.1">
    <property type="nucleotide sequence ID" value="NZ_BLXX01000014.1"/>
</dbReference>
<evidence type="ECO:0000259" key="3">
    <source>
        <dbReference type="SMART" id="SM00062"/>
    </source>
</evidence>
<feature type="signal peptide" evidence="2">
    <location>
        <begin position="1"/>
        <end position="29"/>
    </location>
</feature>
<dbReference type="AlphaFoldDB" id="A0A6V8MN44"/>
<sequence length="298" mass="32802">MATPFLRRKLGLAIIAASVFLSLSGQAFSGDLPQVRKSGVLRHLGIPYANFVTGAGDGMDVELMRLFAKHLGVRYEYVKTDWGTVVQDLIGKKVQTQGDEVALLEETPVKGDLVANGFTVLPWRQKVVLFSDPTFPSQIWLVARVDAKVKPIKPSGNIDKDIAHTKQLMKNREVLALKKTCLDPDLYNLEATGAKVICYNGSLNELAPAVIAGEAQMTILDVPDALVALNKWPGKIKILGPVSHKQEMAVAFPKSSPLLRDAFNSFLKQAQRDGSYARIVKRYYPSASAFFPDFFRGK</sequence>
<keyword evidence="1 2" id="KW-0732">Signal</keyword>
<dbReference type="Proteomes" id="UP000556026">
    <property type="component" value="Unassembled WGS sequence"/>
</dbReference>
<proteinExistence type="predicted"/>
<evidence type="ECO:0000256" key="1">
    <source>
        <dbReference type="ARBA" id="ARBA00022729"/>
    </source>
</evidence>
<dbReference type="Gene3D" id="3.40.190.10">
    <property type="entry name" value="Periplasmic binding protein-like II"/>
    <property type="match status" value="2"/>
</dbReference>
<evidence type="ECO:0000313" key="4">
    <source>
        <dbReference type="EMBL" id="GFO61448.1"/>
    </source>
</evidence>
<feature type="chain" id="PRO_5027646871" evidence="2">
    <location>
        <begin position="30"/>
        <end position="298"/>
    </location>
</feature>
<comment type="caution">
    <text evidence="4">The sequence shown here is derived from an EMBL/GenBank/DDBJ whole genome shotgun (WGS) entry which is preliminary data.</text>
</comment>
<dbReference type="SMART" id="SM00062">
    <property type="entry name" value="PBPb"/>
    <property type="match status" value="1"/>
</dbReference>
<gene>
    <name evidence="4" type="ORF">GMST_37730</name>
</gene>
<dbReference type="PANTHER" id="PTHR35936">
    <property type="entry name" value="MEMBRANE-BOUND LYTIC MUREIN TRANSGLYCOSYLASE F"/>
    <property type="match status" value="1"/>
</dbReference>
<name>A0A6V8MN44_9BACT</name>
<protein>
    <submittedName>
        <fullName evidence="4">ABC transporter substrate-binding protein</fullName>
    </submittedName>
</protein>
<dbReference type="PANTHER" id="PTHR35936:SF17">
    <property type="entry name" value="ARGININE-BINDING EXTRACELLULAR PROTEIN ARTP"/>
    <property type="match status" value="1"/>
</dbReference>
<dbReference type="Pfam" id="PF00497">
    <property type="entry name" value="SBP_bac_3"/>
    <property type="match status" value="1"/>
</dbReference>
<dbReference type="EMBL" id="BLXX01000014">
    <property type="protein sequence ID" value="GFO61448.1"/>
    <property type="molecule type" value="Genomic_DNA"/>
</dbReference>
<organism evidence="4 5">
    <name type="scientific">Geomonas silvestris</name>
    <dbReference type="NCBI Taxonomy" id="2740184"/>
    <lineage>
        <taxon>Bacteria</taxon>
        <taxon>Pseudomonadati</taxon>
        <taxon>Thermodesulfobacteriota</taxon>
        <taxon>Desulfuromonadia</taxon>
        <taxon>Geobacterales</taxon>
        <taxon>Geobacteraceae</taxon>
        <taxon>Geomonas</taxon>
    </lineage>
</organism>
<evidence type="ECO:0000313" key="5">
    <source>
        <dbReference type="Proteomes" id="UP000556026"/>
    </source>
</evidence>
<evidence type="ECO:0000256" key="2">
    <source>
        <dbReference type="SAM" id="SignalP"/>
    </source>
</evidence>
<keyword evidence="5" id="KW-1185">Reference proteome</keyword>
<dbReference type="CDD" id="cd01009">
    <property type="entry name" value="PBP2_YfhD_N"/>
    <property type="match status" value="1"/>
</dbReference>
<dbReference type="InterPro" id="IPR001638">
    <property type="entry name" value="Solute-binding_3/MltF_N"/>
</dbReference>
<dbReference type="SUPFAM" id="SSF53850">
    <property type="entry name" value="Periplasmic binding protein-like II"/>
    <property type="match status" value="1"/>
</dbReference>
<reference evidence="5" key="1">
    <citation type="submission" date="2020-06" db="EMBL/GenBank/DDBJ databases">
        <title>Draft genomic sequence of Geomonas sp. Red330.</title>
        <authorList>
            <person name="Itoh H."/>
            <person name="Zhenxing X."/>
            <person name="Ushijima N."/>
            <person name="Masuda Y."/>
            <person name="Shiratori Y."/>
            <person name="Senoo K."/>
        </authorList>
    </citation>
    <scope>NUCLEOTIDE SEQUENCE [LARGE SCALE GENOMIC DNA]</scope>
    <source>
        <strain evidence="5">Red330</strain>
    </source>
</reference>